<protein>
    <submittedName>
        <fullName evidence="2">Putative ABC transport system permease protein</fullName>
    </submittedName>
</protein>
<dbReference type="GO" id="GO:0022857">
    <property type="term" value="F:transmembrane transporter activity"/>
    <property type="evidence" value="ECO:0007669"/>
    <property type="project" value="TreeGrafter"/>
</dbReference>
<sequence>MYIFKNALRSISRSKGRNILVGIIVLVIAVSTCVALSIREAAAKAKESTLDSIQITAQISVDRQSMMKNSTASGTAPDRESMQAAFSGASGLTLDQMQVYAKAASVKAFSYTLTTSLNGTDLIKSIDTTSTSTSTTTSSSSTTTAKGSTNTQQGQPDGGFGKMGTQGDFTVIGYSSDSGMTAFVNGTSTITSGAIFSEGTSENVCVISDELALYNSLSVGDVFTLVNPNNTAETVKLTVAGIYNNSQTTVTTGNTMGGFSAASDPANEIYMSYTALKAITTSSIASATTTTSTNGTTSTTALREQVAGTYSFADVDSYNSFDAQARALGLADTYTISSSDLTSYQQSLQPLENLSKFATYFLIVVLITSRS</sequence>
<evidence type="ECO:0000256" key="1">
    <source>
        <dbReference type="SAM" id="MobiDB-lite"/>
    </source>
</evidence>
<keyword evidence="3" id="KW-1185">Reference proteome</keyword>
<dbReference type="EMBL" id="FOJI01000029">
    <property type="protein sequence ID" value="SEW46115.1"/>
    <property type="molecule type" value="Genomic_DNA"/>
</dbReference>
<dbReference type="AlphaFoldDB" id="A0A1I0RXE1"/>
<dbReference type="RefSeq" id="WP_092458263.1">
    <property type="nucleotide sequence ID" value="NZ_FOJI01000029.1"/>
</dbReference>
<dbReference type="PANTHER" id="PTHR30572">
    <property type="entry name" value="MEMBRANE COMPONENT OF TRANSPORTER-RELATED"/>
    <property type="match status" value="1"/>
</dbReference>
<dbReference type="Proteomes" id="UP000199701">
    <property type="component" value="Unassembled WGS sequence"/>
</dbReference>
<organism evidence="2 3">
    <name type="scientific">[Clostridium] fimetarium</name>
    <dbReference type="NCBI Taxonomy" id="99656"/>
    <lineage>
        <taxon>Bacteria</taxon>
        <taxon>Bacillati</taxon>
        <taxon>Bacillota</taxon>
        <taxon>Clostridia</taxon>
        <taxon>Lachnospirales</taxon>
        <taxon>Lachnospiraceae</taxon>
    </lineage>
</organism>
<name>A0A1I0RXE1_9FIRM</name>
<feature type="compositionally biased region" description="Low complexity" evidence="1">
    <location>
        <begin position="128"/>
        <end position="144"/>
    </location>
</feature>
<dbReference type="GO" id="GO:0005886">
    <property type="term" value="C:plasma membrane"/>
    <property type="evidence" value="ECO:0007669"/>
    <property type="project" value="TreeGrafter"/>
</dbReference>
<dbReference type="OrthoDB" id="9812886at2"/>
<feature type="region of interest" description="Disordered" evidence="1">
    <location>
        <begin position="128"/>
        <end position="162"/>
    </location>
</feature>
<reference evidence="2 3" key="1">
    <citation type="submission" date="2016-10" db="EMBL/GenBank/DDBJ databases">
        <authorList>
            <person name="de Groot N.N."/>
        </authorList>
    </citation>
    <scope>NUCLEOTIDE SEQUENCE [LARGE SCALE GENOMIC DNA]</scope>
    <source>
        <strain evidence="2 3">DSM 9179</strain>
    </source>
</reference>
<gene>
    <name evidence="2" type="ORF">SAMN05421659_12918</name>
</gene>
<evidence type="ECO:0000313" key="3">
    <source>
        <dbReference type="Proteomes" id="UP000199701"/>
    </source>
</evidence>
<dbReference type="InterPro" id="IPR050250">
    <property type="entry name" value="Macrolide_Exporter_MacB"/>
</dbReference>
<dbReference type="PANTHER" id="PTHR30572:SF9">
    <property type="entry name" value="ABC TRANSPORTER PERMEASE PROTEIN"/>
    <property type="match status" value="1"/>
</dbReference>
<accession>A0A1I0RXE1</accession>
<dbReference type="STRING" id="99656.SAMN05421659_12918"/>
<proteinExistence type="predicted"/>
<evidence type="ECO:0000313" key="2">
    <source>
        <dbReference type="EMBL" id="SEW46115.1"/>
    </source>
</evidence>
<feature type="compositionally biased region" description="Polar residues" evidence="1">
    <location>
        <begin position="145"/>
        <end position="155"/>
    </location>
</feature>